<keyword evidence="3" id="KW-1185">Reference proteome</keyword>
<protein>
    <recommendedName>
        <fullName evidence="4">Lipoprotein</fullName>
    </recommendedName>
</protein>
<evidence type="ECO:0000313" key="2">
    <source>
        <dbReference type="EMBL" id="GAA0878126.1"/>
    </source>
</evidence>
<sequence>MNLAKSHLTFLPILLLLMLTACPFDQEDEKPKDEPKLTHEFLWYKDGDPLRVKVWYGTTVAITYYRPDGSVEKSEELVNNKAWVFKFSDSGPYSDETTYLWRDAEGVMDQLMPVFGRYELNSSKNRITFGHSRDWNWSEGEKLDDVSFDISFKEDFYLSDWLKFTHVSVAADGSKKEITFTLSA</sequence>
<gene>
    <name evidence="2" type="ORF">GCM10009119_10940</name>
</gene>
<organism evidence="2 3">
    <name type="scientific">Algoriphagus jejuensis</name>
    <dbReference type="NCBI Taxonomy" id="419934"/>
    <lineage>
        <taxon>Bacteria</taxon>
        <taxon>Pseudomonadati</taxon>
        <taxon>Bacteroidota</taxon>
        <taxon>Cytophagia</taxon>
        <taxon>Cytophagales</taxon>
        <taxon>Cyclobacteriaceae</taxon>
        <taxon>Algoriphagus</taxon>
    </lineage>
</organism>
<feature type="signal peptide" evidence="1">
    <location>
        <begin position="1"/>
        <end position="26"/>
    </location>
</feature>
<proteinExistence type="predicted"/>
<dbReference type="EMBL" id="BAAAFI010000004">
    <property type="protein sequence ID" value="GAA0878126.1"/>
    <property type="molecule type" value="Genomic_DNA"/>
</dbReference>
<reference evidence="2 3" key="1">
    <citation type="journal article" date="2019" name="Int. J. Syst. Evol. Microbiol.">
        <title>The Global Catalogue of Microorganisms (GCM) 10K type strain sequencing project: providing services to taxonomists for standard genome sequencing and annotation.</title>
        <authorList>
            <consortium name="The Broad Institute Genomics Platform"/>
            <consortium name="The Broad Institute Genome Sequencing Center for Infectious Disease"/>
            <person name="Wu L."/>
            <person name="Ma J."/>
        </authorList>
    </citation>
    <scope>NUCLEOTIDE SEQUENCE [LARGE SCALE GENOMIC DNA]</scope>
    <source>
        <strain evidence="2 3">JCM 16112</strain>
    </source>
</reference>
<comment type="caution">
    <text evidence="2">The sequence shown here is derived from an EMBL/GenBank/DDBJ whole genome shotgun (WGS) entry which is preliminary data.</text>
</comment>
<name>A0ABN1MXJ4_9BACT</name>
<feature type="chain" id="PRO_5045470881" description="Lipoprotein" evidence="1">
    <location>
        <begin position="27"/>
        <end position="184"/>
    </location>
</feature>
<keyword evidence="1" id="KW-0732">Signal</keyword>
<evidence type="ECO:0008006" key="4">
    <source>
        <dbReference type="Google" id="ProtNLM"/>
    </source>
</evidence>
<accession>A0ABN1MXJ4</accession>
<evidence type="ECO:0000313" key="3">
    <source>
        <dbReference type="Proteomes" id="UP001500469"/>
    </source>
</evidence>
<dbReference type="RefSeq" id="WP_343849314.1">
    <property type="nucleotide sequence ID" value="NZ_BAAAFI010000004.1"/>
</dbReference>
<dbReference type="Proteomes" id="UP001500469">
    <property type="component" value="Unassembled WGS sequence"/>
</dbReference>
<dbReference type="PROSITE" id="PS51257">
    <property type="entry name" value="PROKAR_LIPOPROTEIN"/>
    <property type="match status" value="1"/>
</dbReference>
<evidence type="ECO:0000256" key="1">
    <source>
        <dbReference type="SAM" id="SignalP"/>
    </source>
</evidence>